<evidence type="ECO:0000313" key="6">
    <source>
        <dbReference type="Proteomes" id="UP000197003"/>
    </source>
</evidence>
<dbReference type="GO" id="GO:0009279">
    <property type="term" value="C:cell outer membrane"/>
    <property type="evidence" value="ECO:0007669"/>
    <property type="project" value="TreeGrafter"/>
</dbReference>
<dbReference type="GO" id="GO:0046813">
    <property type="term" value="P:receptor-mediated virion attachment to host cell"/>
    <property type="evidence" value="ECO:0007669"/>
    <property type="project" value="TreeGrafter"/>
</dbReference>
<feature type="domain" description="Peptidase C39-like" evidence="4">
    <location>
        <begin position="41"/>
        <end position="152"/>
    </location>
</feature>
<dbReference type="Pfam" id="PF13432">
    <property type="entry name" value="TPR_16"/>
    <property type="match status" value="1"/>
</dbReference>
<dbReference type="Gene3D" id="3.90.70.10">
    <property type="entry name" value="Cysteine proteinases"/>
    <property type="match status" value="1"/>
</dbReference>
<dbReference type="PANTHER" id="PTHR44858">
    <property type="entry name" value="TETRATRICOPEPTIDE REPEAT PROTEIN 6"/>
    <property type="match status" value="1"/>
</dbReference>
<dbReference type="PANTHER" id="PTHR44858:SF1">
    <property type="entry name" value="UDP-N-ACETYLGLUCOSAMINE--PEPTIDE N-ACETYLGLUCOSAMINYLTRANSFERASE SPINDLY-RELATED"/>
    <property type="match status" value="1"/>
</dbReference>
<dbReference type="PROSITE" id="PS50005">
    <property type="entry name" value="TPR"/>
    <property type="match status" value="1"/>
</dbReference>
<proteinExistence type="predicted"/>
<dbReference type="PROSITE" id="PS50293">
    <property type="entry name" value="TPR_REGION"/>
    <property type="match status" value="1"/>
</dbReference>
<dbReference type="InterPro" id="IPR039563">
    <property type="entry name" value="Peptidase_C39_single_dom"/>
</dbReference>
<dbReference type="SUPFAM" id="SSF48452">
    <property type="entry name" value="TPR-like"/>
    <property type="match status" value="1"/>
</dbReference>
<dbReference type="EMBL" id="CP020946">
    <property type="protein sequence ID" value="ASD64212.1"/>
    <property type="molecule type" value="Genomic_DNA"/>
</dbReference>
<evidence type="ECO:0000313" key="5">
    <source>
        <dbReference type="EMBL" id="ASD64212.1"/>
    </source>
</evidence>
<keyword evidence="1" id="KW-0677">Repeat</keyword>
<protein>
    <recommendedName>
        <fullName evidence="4">Peptidase C39-like domain-containing protein</fullName>
    </recommendedName>
</protein>
<evidence type="ECO:0000259" key="4">
    <source>
        <dbReference type="Pfam" id="PF13529"/>
    </source>
</evidence>
<gene>
    <name evidence="5" type="ORF">B9G79_11865</name>
</gene>
<dbReference type="Pfam" id="PF13529">
    <property type="entry name" value="Peptidase_C39_2"/>
    <property type="match status" value="1"/>
</dbReference>
<dbReference type="RefSeq" id="WP_088565691.1">
    <property type="nucleotide sequence ID" value="NZ_CP020946.1"/>
</dbReference>
<feature type="repeat" description="TPR" evidence="3">
    <location>
        <begin position="226"/>
        <end position="259"/>
    </location>
</feature>
<reference evidence="5 6" key="1">
    <citation type="submission" date="2017-04" db="EMBL/GenBank/DDBJ databases">
        <title>Whole genome sequence of Bdellovibrio bacteriovorus strain SSB218315.</title>
        <authorList>
            <person name="Oyedara O."/>
            <person name="Rodriguez-Perez M.A."/>
        </authorList>
    </citation>
    <scope>NUCLEOTIDE SEQUENCE [LARGE SCALE GENOMIC DNA]</scope>
    <source>
        <strain evidence="5 6">SSB218315</strain>
    </source>
</reference>
<evidence type="ECO:0000256" key="2">
    <source>
        <dbReference type="ARBA" id="ARBA00022803"/>
    </source>
</evidence>
<dbReference type="Proteomes" id="UP000197003">
    <property type="component" value="Chromosome"/>
</dbReference>
<dbReference type="Gene3D" id="1.25.40.10">
    <property type="entry name" value="Tetratricopeptide repeat domain"/>
    <property type="match status" value="1"/>
</dbReference>
<dbReference type="InterPro" id="IPR019734">
    <property type="entry name" value="TPR_rpt"/>
</dbReference>
<dbReference type="InterPro" id="IPR050498">
    <property type="entry name" value="Ycf3"/>
</dbReference>
<dbReference type="InterPro" id="IPR011990">
    <property type="entry name" value="TPR-like_helical_dom_sf"/>
</dbReference>
<keyword evidence="2 3" id="KW-0802">TPR repeat</keyword>
<evidence type="ECO:0000256" key="1">
    <source>
        <dbReference type="ARBA" id="ARBA00022737"/>
    </source>
</evidence>
<dbReference type="OrthoDB" id="5611441at2"/>
<sequence>MKFIWQITGILLLTAGCASTTPQVDSLNLHSLVPQKTEIAGVPFVEQSAGHCGPATLTMALQWAGSRVSVSTVTSQVYTPGMKGSLQTDMISGARRQGMMALPVTGVQNLMREVRAGHPVIVFENLALSWLPQWHYAIVYGFDPGSEEVIMHSGPEAGKRWDIRKFERSWKLGDYWGLVVLPPGKLSVTASERAHVTAAAALESVGKSAEAEKSYQSILARWPQSLAAYVGLGNIHYSRKQYSEAISHLQKATSLQPESAVAWYNLTMAQAAVGQFSAARKSAQEALRWVGPESKDFYAKHLQSFLDGP</sequence>
<dbReference type="AlphaFoldDB" id="A0A1Z3N9S0"/>
<accession>A0A1Z3N9S0</accession>
<evidence type="ECO:0000256" key="3">
    <source>
        <dbReference type="PROSITE-ProRule" id="PRU00339"/>
    </source>
</evidence>
<dbReference type="InterPro" id="IPR039564">
    <property type="entry name" value="Peptidase_C39-like"/>
</dbReference>
<dbReference type="NCBIfam" id="NF033920">
    <property type="entry name" value="C39_PA2778_fam"/>
    <property type="match status" value="1"/>
</dbReference>
<dbReference type="CDD" id="cd02549">
    <property type="entry name" value="Peptidase_C39A"/>
    <property type="match status" value="1"/>
</dbReference>
<dbReference type="PROSITE" id="PS51257">
    <property type="entry name" value="PROKAR_LIPOPROTEIN"/>
    <property type="match status" value="1"/>
</dbReference>
<organism evidence="5 6">
    <name type="scientific">Bdellovibrio bacteriovorus</name>
    <dbReference type="NCBI Taxonomy" id="959"/>
    <lineage>
        <taxon>Bacteria</taxon>
        <taxon>Pseudomonadati</taxon>
        <taxon>Bdellovibrionota</taxon>
        <taxon>Bdellovibrionia</taxon>
        <taxon>Bdellovibrionales</taxon>
        <taxon>Pseudobdellovibrionaceae</taxon>
        <taxon>Bdellovibrio</taxon>
    </lineage>
</organism>
<name>A0A1Z3N9S0_BDEBC</name>
<dbReference type="SMART" id="SM00028">
    <property type="entry name" value="TPR"/>
    <property type="match status" value="3"/>
</dbReference>